<dbReference type="SMART" id="SM00825">
    <property type="entry name" value="PKS_KS"/>
    <property type="match status" value="1"/>
</dbReference>
<dbReference type="PROSITE" id="PS00606">
    <property type="entry name" value="KS3_1"/>
    <property type="match status" value="1"/>
</dbReference>
<name>A0ABR5SDG5_9BACT</name>
<keyword evidence="5" id="KW-0012">Acyltransferase</keyword>
<dbReference type="EC" id="2.3.1.179" evidence="5"/>
<dbReference type="SUPFAM" id="SSF53901">
    <property type="entry name" value="Thiolase-like"/>
    <property type="match status" value="2"/>
</dbReference>
<dbReference type="CDD" id="cd00834">
    <property type="entry name" value="KAS_I_II"/>
    <property type="match status" value="1"/>
</dbReference>
<keyword evidence="6" id="KW-1185">Reference proteome</keyword>
<dbReference type="PANTHER" id="PTHR11712:SF336">
    <property type="entry name" value="3-OXOACYL-[ACYL-CARRIER-PROTEIN] SYNTHASE, MITOCHONDRIAL"/>
    <property type="match status" value="1"/>
</dbReference>
<dbReference type="InterPro" id="IPR018201">
    <property type="entry name" value="Ketoacyl_synth_AS"/>
</dbReference>
<evidence type="ECO:0000313" key="6">
    <source>
        <dbReference type="Proteomes" id="UP000060487"/>
    </source>
</evidence>
<dbReference type="InterPro" id="IPR000794">
    <property type="entry name" value="Beta-ketoacyl_synthase"/>
</dbReference>
<proteinExistence type="inferred from homology"/>
<gene>
    <name evidence="5" type="ORF">ASN18_3028</name>
</gene>
<comment type="similarity">
    <text evidence="1 3">Belongs to the thiolase-like superfamily. Beta-ketoacyl-ACP synthases family.</text>
</comment>
<evidence type="ECO:0000259" key="4">
    <source>
        <dbReference type="PROSITE" id="PS52004"/>
    </source>
</evidence>
<accession>A0ABR5SDG5</accession>
<organism evidence="5 6">
    <name type="scientific">Candidatus Magnetominusculus xianensis</name>
    <dbReference type="NCBI Taxonomy" id="1748249"/>
    <lineage>
        <taxon>Bacteria</taxon>
        <taxon>Pseudomonadati</taxon>
        <taxon>Nitrospirota</taxon>
        <taxon>Nitrospiria</taxon>
        <taxon>Nitrospirales</taxon>
        <taxon>Nitrospiraceae</taxon>
        <taxon>Candidatus Magnetominusculus</taxon>
    </lineage>
</organism>
<feature type="domain" description="Ketosynthase family 3 (KS3)" evidence="4">
    <location>
        <begin position="1"/>
        <end position="410"/>
    </location>
</feature>
<dbReference type="InterPro" id="IPR020841">
    <property type="entry name" value="PKS_Beta-ketoAc_synthase_dom"/>
</dbReference>
<evidence type="ECO:0000256" key="2">
    <source>
        <dbReference type="ARBA" id="ARBA00022679"/>
    </source>
</evidence>
<dbReference type="Pfam" id="PF00109">
    <property type="entry name" value="ketoacyl-synt"/>
    <property type="match status" value="1"/>
</dbReference>
<dbReference type="Gene3D" id="3.40.47.10">
    <property type="match status" value="1"/>
</dbReference>
<dbReference type="Proteomes" id="UP000060487">
    <property type="component" value="Unassembled WGS sequence"/>
</dbReference>
<dbReference type="InterPro" id="IPR016039">
    <property type="entry name" value="Thiolase-like"/>
</dbReference>
<evidence type="ECO:0000256" key="3">
    <source>
        <dbReference type="RuleBase" id="RU003694"/>
    </source>
</evidence>
<dbReference type="Pfam" id="PF02801">
    <property type="entry name" value="Ketoacyl-synt_C"/>
    <property type="match status" value="1"/>
</dbReference>
<protein>
    <submittedName>
        <fullName evidence="5">3-oxoacyl-ACP synthase</fullName>
        <ecNumber evidence="5">2.3.1.179</ecNumber>
    </submittedName>
</protein>
<comment type="caution">
    <text evidence="5">The sequence shown here is derived from an EMBL/GenBank/DDBJ whole genome shotgun (WGS) entry which is preliminary data.</text>
</comment>
<dbReference type="InterPro" id="IPR014030">
    <property type="entry name" value="Ketoacyl_synth_N"/>
</dbReference>
<reference evidence="5 6" key="1">
    <citation type="submission" date="2015-11" db="EMBL/GenBank/DDBJ databases">
        <authorList>
            <person name="Lin W."/>
        </authorList>
    </citation>
    <scope>NUCLEOTIDE SEQUENCE [LARGE SCALE GENOMIC DNA]</scope>
    <source>
        <strain evidence="5 6">HCH-1</strain>
    </source>
</reference>
<dbReference type="PROSITE" id="PS52004">
    <property type="entry name" value="KS3_2"/>
    <property type="match status" value="1"/>
</dbReference>
<keyword evidence="2 3" id="KW-0808">Transferase</keyword>
<evidence type="ECO:0000256" key="1">
    <source>
        <dbReference type="ARBA" id="ARBA00008467"/>
    </source>
</evidence>
<dbReference type="GO" id="GO:0004315">
    <property type="term" value="F:3-oxoacyl-[acyl-carrier-protein] synthase activity"/>
    <property type="evidence" value="ECO:0007669"/>
    <property type="project" value="UniProtKB-EC"/>
</dbReference>
<sequence>MVTALGLEVSDNWGKALAGVSGVSRISLPGTATSPVQAVAAVNETDWGRIAGEFPEEPASPVEQERRTMFTLWAVKKAIIDARLFNSGGCRERFGTVLAAGLGINRLEDIARWSHAGEFDLSAFSREYHQVCSDSIIRNNSHRAAAVAAKRFSLFGPNATITTACASATQAIGTAFRMIRDGEADVIAAGGADSMINPIGLVFFVLLQAACPGSENVMQLCRPFDRKRSGLIMGEGAGIVILEEYEHAVKRGARIYAEAAGYASTMDAYQVTAPIPDGSGAEGAMRTALKDAALGTDAIDYINAHGTSTKLNDEAETAAITKVFKERAVAISSSKSMIGHLLAASGGPEFIFTVLSVANDEIHPTINLTNPDPKCPLDYVPLVKRSKTVRAAISNSFGFGGQNASIIVKKLGA</sequence>
<dbReference type="PANTHER" id="PTHR11712">
    <property type="entry name" value="POLYKETIDE SYNTHASE-RELATED"/>
    <property type="match status" value="1"/>
</dbReference>
<dbReference type="EMBL" id="LNQR01000122">
    <property type="protein sequence ID" value="KWT77385.1"/>
    <property type="molecule type" value="Genomic_DNA"/>
</dbReference>
<dbReference type="InterPro" id="IPR014031">
    <property type="entry name" value="Ketoacyl_synth_C"/>
</dbReference>
<evidence type="ECO:0000313" key="5">
    <source>
        <dbReference type="EMBL" id="KWT77385.1"/>
    </source>
</evidence>